<proteinExistence type="predicted"/>
<organism evidence="2">
    <name type="scientific">Octopus bimaculoides</name>
    <name type="common">California two-spotted octopus</name>
    <dbReference type="NCBI Taxonomy" id="37653"/>
    <lineage>
        <taxon>Eukaryota</taxon>
        <taxon>Metazoa</taxon>
        <taxon>Spiralia</taxon>
        <taxon>Lophotrochozoa</taxon>
        <taxon>Mollusca</taxon>
        <taxon>Cephalopoda</taxon>
        <taxon>Coleoidea</taxon>
        <taxon>Octopodiformes</taxon>
        <taxon>Octopoda</taxon>
        <taxon>Incirrata</taxon>
        <taxon>Octopodidae</taxon>
        <taxon>Octopus</taxon>
    </lineage>
</organism>
<dbReference type="EMBL" id="KQ417219">
    <property type="protein sequence ID" value="KOF93166.1"/>
    <property type="molecule type" value="Genomic_DNA"/>
</dbReference>
<accession>A0A0L8HVE3</accession>
<feature type="region of interest" description="Disordered" evidence="1">
    <location>
        <begin position="1"/>
        <end position="20"/>
    </location>
</feature>
<reference evidence="2" key="1">
    <citation type="submission" date="2015-07" db="EMBL/GenBank/DDBJ databases">
        <title>MeaNS - Measles Nucleotide Surveillance Program.</title>
        <authorList>
            <person name="Tran T."/>
            <person name="Druce J."/>
        </authorList>
    </citation>
    <scope>NUCLEOTIDE SEQUENCE</scope>
    <source>
        <strain evidence="2">UCB-OBI-ISO-001</strain>
        <tissue evidence="2">Gonad</tissue>
    </source>
</reference>
<sequence>HHTCTHSKSKTHSHTDSNTHTCNQQHILTHAQTTIHTYDKTIHILSVKSLRQYHTHSLS</sequence>
<feature type="compositionally biased region" description="Basic residues" evidence="1">
    <location>
        <begin position="1"/>
        <end position="12"/>
    </location>
</feature>
<protein>
    <submittedName>
        <fullName evidence="2">Uncharacterized protein</fullName>
    </submittedName>
</protein>
<name>A0A0L8HVE3_OCTBM</name>
<feature type="non-terminal residue" evidence="2">
    <location>
        <position position="1"/>
    </location>
</feature>
<dbReference type="AlphaFoldDB" id="A0A0L8HVE3"/>
<evidence type="ECO:0000256" key="1">
    <source>
        <dbReference type="SAM" id="MobiDB-lite"/>
    </source>
</evidence>
<gene>
    <name evidence="2" type="ORF">OCBIM_22004984mg</name>
</gene>
<evidence type="ECO:0000313" key="2">
    <source>
        <dbReference type="EMBL" id="KOF93166.1"/>
    </source>
</evidence>